<accession>A0A1M6B0P6</accession>
<dbReference type="Proteomes" id="UP000184335">
    <property type="component" value="Unassembled WGS sequence"/>
</dbReference>
<evidence type="ECO:0000313" key="2">
    <source>
        <dbReference type="Proteomes" id="UP000184335"/>
    </source>
</evidence>
<evidence type="ECO:0008006" key="3">
    <source>
        <dbReference type="Google" id="ProtNLM"/>
    </source>
</evidence>
<reference evidence="1 2" key="1">
    <citation type="submission" date="2016-11" db="EMBL/GenBank/DDBJ databases">
        <authorList>
            <person name="Jaros S."/>
            <person name="Januszkiewicz K."/>
            <person name="Wedrychowicz H."/>
        </authorList>
    </citation>
    <scope>NUCLEOTIDE SEQUENCE [LARGE SCALE GENOMIC DNA]</scope>
    <source>
        <strain evidence="1 2">DSM 25479</strain>
    </source>
</reference>
<dbReference type="EMBL" id="FQYI01000001">
    <property type="protein sequence ID" value="SHI42292.1"/>
    <property type="molecule type" value="Genomic_DNA"/>
</dbReference>
<dbReference type="InterPro" id="IPR021428">
    <property type="entry name" value="DUF3078"/>
</dbReference>
<organism evidence="1 2">
    <name type="scientific">Cruoricaptor ignavus</name>
    <dbReference type="NCBI Taxonomy" id="1118202"/>
    <lineage>
        <taxon>Bacteria</taxon>
        <taxon>Pseudomonadati</taxon>
        <taxon>Bacteroidota</taxon>
        <taxon>Flavobacteriia</taxon>
        <taxon>Flavobacteriales</taxon>
        <taxon>Weeksellaceae</taxon>
        <taxon>Cruoricaptor</taxon>
    </lineage>
</organism>
<gene>
    <name evidence="1" type="ORF">SAMN05443429_101483</name>
</gene>
<sequence>MAEILAVKILKVSTGKLLFLPEFWNMRIKLTLFFLVIISFDVAAQRTDIRRKIDSLYQNKWDSAATDLDSLTNPRLVEIPRKNRKDTILIRERPQPISAPENLPVTPYNLMREDRPQKWYFFGKNALIFNQAAFSNWYTGGNNNIGVIGRVDYNLSYKNGRHFVENIIKLGYGFVNAENQGSRKTEDVLSVSSNYGYDMGRNVYISAGYQFLSQFGPGYNYSKTSKPKYADRVSKFMAPGYLNVGIGASYNPSENLQIIFRPANGKFTFVLDEQLQQAGRFGLERDGQSVRSELGAMLNFIYRLNIIENISYLSQLNFFSNYLHRPDRVDIHYAGALNLKVNKLISAAVNIDLAYDHDQIEKLQVKQTLGISLNYNVGTDTAPRPSSKKVIKPFVTK</sequence>
<evidence type="ECO:0000313" key="1">
    <source>
        <dbReference type="EMBL" id="SHI42292.1"/>
    </source>
</evidence>
<protein>
    <recommendedName>
        <fullName evidence="3">DUF3078 domain-containing protein</fullName>
    </recommendedName>
</protein>
<dbReference type="Pfam" id="PF11276">
    <property type="entry name" value="DUF3078"/>
    <property type="match status" value="1"/>
</dbReference>
<proteinExistence type="predicted"/>
<keyword evidence="2" id="KW-1185">Reference proteome</keyword>
<name>A0A1M6B0P6_9FLAO</name>
<dbReference type="AlphaFoldDB" id="A0A1M6B0P6"/>
<dbReference type="STRING" id="1118202.SAMN05443429_101483"/>